<dbReference type="NCBIfam" id="NF008009">
    <property type="entry name" value="PRK10738.1"/>
    <property type="match status" value="1"/>
</dbReference>
<gene>
    <name evidence="1" type="ORF">PZA18_06000</name>
</gene>
<evidence type="ECO:0000313" key="1">
    <source>
        <dbReference type="EMBL" id="MDK2123598.1"/>
    </source>
</evidence>
<name>A0ABT7DU50_9NEIS</name>
<proteinExistence type="predicted"/>
<dbReference type="Proteomes" id="UP001172778">
    <property type="component" value="Unassembled WGS sequence"/>
</dbReference>
<organism evidence="1 2">
    <name type="scientific">Parachitinimonas caeni</name>
    <dbReference type="NCBI Taxonomy" id="3031301"/>
    <lineage>
        <taxon>Bacteria</taxon>
        <taxon>Pseudomonadati</taxon>
        <taxon>Pseudomonadota</taxon>
        <taxon>Betaproteobacteria</taxon>
        <taxon>Neisseriales</taxon>
        <taxon>Chitinibacteraceae</taxon>
        <taxon>Parachitinimonas</taxon>
    </lineage>
</organism>
<dbReference type="Gene3D" id="3.30.300.20">
    <property type="match status" value="1"/>
</dbReference>
<dbReference type="InterPro" id="IPR036102">
    <property type="entry name" value="OsmC/Ohrsf"/>
</dbReference>
<dbReference type="Gene3D" id="2.20.25.10">
    <property type="match status" value="1"/>
</dbReference>
<reference evidence="1" key="1">
    <citation type="submission" date="2023-03" db="EMBL/GenBank/DDBJ databases">
        <title>Chitinimonas shenzhenensis gen. nov., sp. nov., a novel member of family Burkholderiaceae isolated from activated sludge collected in Shen Zhen, China.</title>
        <authorList>
            <person name="Wang X."/>
        </authorList>
    </citation>
    <scope>NUCLEOTIDE SEQUENCE</scope>
    <source>
        <strain evidence="1">DQS-5</strain>
    </source>
</reference>
<evidence type="ECO:0000313" key="2">
    <source>
        <dbReference type="Proteomes" id="UP001172778"/>
    </source>
</evidence>
<dbReference type="InterPro" id="IPR003718">
    <property type="entry name" value="OsmC/Ohr_fam"/>
</dbReference>
<dbReference type="InterPro" id="IPR015946">
    <property type="entry name" value="KH_dom-like_a/b"/>
</dbReference>
<comment type="caution">
    <text evidence="1">The sequence shown here is derived from an EMBL/GenBank/DDBJ whole genome shotgun (WGS) entry which is preliminary data.</text>
</comment>
<keyword evidence="2" id="KW-1185">Reference proteome</keyword>
<protein>
    <submittedName>
        <fullName evidence="1">OsmC family protein</fullName>
    </submittedName>
</protein>
<dbReference type="SUPFAM" id="SSF82784">
    <property type="entry name" value="OsmC-like"/>
    <property type="match status" value="1"/>
</dbReference>
<dbReference type="Pfam" id="PF02566">
    <property type="entry name" value="OsmC"/>
    <property type="match status" value="1"/>
</dbReference>
<accession>A0ABT7DU50</accession>
<dbReference type="RefSeq" id="WP_284099898.1">
    <property type="nucleotide sequence ID" value="NZ_JARRAF010000005.1"/>
</dbReference>
<dbReference type="PANTHER" id="PTHR34352">
    <property type="entry name" value="PROTEIN YHFA"/>
    <property type="match status" value="1"/>
</dbReference>
<dbReference type="PANTHER" id="PTHR34352:SF1">
    <property type="entry name" value="PROTEIN YHFA"/>
    <property type="match status" value="1"/>
</dbReference>
<sequence length="138" mass="15168">MKTRVKWIEEASFLGMSESGHAVLMDGPPDSGGRNLGLRPMEMVLMGTAGCTAFDVVHILKKGRHNVSDCEVAVAADRADTEPKVFTRIHFHFRVSGRGLKHEAVERAIQLSAEKYCSASIMLGKTAEITHDFEVIEV</sequence>
<dbReference type="EMBL" id="JARRAF010000005">
    <property type="protein sequence ID" value="MDK2123598.1"/>
    <property type="molecule type" value="Genomic_DNA"/>
</dbReference>